<dbReference type="PANTHER" id="PTHR34709">
    <property type="entry name" value="OS10G0396666 PROTEIN"/>
    <property type="match status" value="1"/>
</dbReference>
<name>F2EEG1_HORVV</name>
<dbReference type="InterPro" id="IPR055312">
    <property type="entry name" value="FBL15-like"/>
</dbReference>
<dbReference type="InterPro" id="IPR001810">
    <property type="entry name" value="F-box_dom"/>
</dbReference>
<evidence type="ECO:0000313" key="2">
    <source>
        <dbReference type="EMBL" id="BAK05733.1"/>
    </source>
</evidence>
<protein>
    <submittedName>
        <fullName evidence="2">Predicted protein</fullName>
    </submittedName>
</protein>
<sequence>MESDEAAARFLVAVPGGGGGSDFLSRLPDHLLVDILHRLCTKEAVATTVLSRRWRAVWAGLPHLNFDDVDPSAPARALASYQDLAAFEIQRLAVSPNQVDAQETSAWLALAAPLLSGPLDLNISRALSKEALDNLLMGGGDGDQEAVEFPCFERATEVRLDLAFLAPALPPVGVFHALRSMFLHNFRCQGQIILSAMMLPSLQHLTMNRGRCLNVLINSEFLICVHLSYLMLLQQLAIVAPGLQQLEVVHCFYDAPIPVANIDAERLQVLSWEVPYDAEFVHLGEMPCLWRLRAPPISMFRWQAIQMAQICARFLKRFAAVNHLELQMSLGVSASFLDAFFLQSPLQLKLLRNDS</sequence>
<dbReference type="PANTHER" id="PTHR34709:SF42">
    <property type="entry name" value="F-BOX DOMAIN-CONTAINING PROTEIN"/>
    <property type="match status" value="1"/>
</dbReference>
<dbReference type="AlphaFoldDB" id="F2EEG1"/>
<proteinExistence type="evidence at transcript level"/>
<accession>F2EEG1</accession>
<dbReference type="CDD" id="cd22160">
    <property type="entry name" value="F-box_AtFBL13-like"/>
    <property type="match status" value="1"/>
</dbReference>
<evidence type="ECO:0000259" key="1">
    <source>
        <dbReference type="PROSITE" id="PS50181"/>
    </source>
</evidence>
<dbReference type="Pfam" id="PF00646">
    <property type="entry name" value="F-box"/>
    <property type="match status" value="1"/>
</dbReference>
<dbReference type="InterPro" id="IPR036047">
    <property type="entry name" value="F-box-like_dom_sf"/>
</dbReference>
<feature type="domain" description="F-box" evidence="1">
    <location>
        <begin position="21"/>
        <end position="69"/>
    </location>
</feature>
<dbReference type="PROSITE" id="PS50181">
    <property type="entry name" value="FBOX"/>
    <property type="match status" value="1"/>
</dbReference>
<dbReference type="Gene3D" id="1.20.1280.50">
    <property type="match status" value="1"/>
</dbReference>
<dbReference type="SMART" id="SM00256">
    <property type="entry name" value="FBOX"/>
    <property type="match status" value="1"/>
</dbReference>
<dbReference type="SUPFAM" id="SSF52047">
    <property type="entry name" value="RNI-like"/>
    <property type="match status" value="1"/>
</dbReference>
<organism evidence="2">
    <name type="scientific">Hordeum vulgare subsp. vulgare</name>
    <name type="common">Domesticated barley</name>
    <dbReference type="NCBI Taxonomy" id="112509"/>
    <lineage>
        <taxon>Eukaryota</taxon>
        <taxon>Viridiplantae</taxon>
        <taxon>Streptophyta</taxon>
        <taxon>Embryophyta</taxon>
        <taxon>Tracheophyta</taxon>
        <taxon>Spermatophyta</taxon>
        <taxon>Magnoliopsida</taxon>
        <taxon>Liliopsida</taxon>
        <taxon>Poales</taxon>
        <taxon>Poaceae</taxon>
        <taxon>BOP clade</taxon>
        <taxon>Pooideae</taxon>
        <taxon>Triticodae</taxon>
        <taxon>Triticeae</taxon>
        <taxon>Hordeinae</taxon>
        <taxon>Hordeum</taxon>
    </lineage>
</organism>
<dbReference type="EMBL" id="AK374537">
    <property type="protein sequence ID" value="BAK05733.1"/>
    <property type="molecule type" value="mRNA"/>
</dbReference>
<dbReference type="InterPro" id="IPR053781">
    <property type="entry name" value="F-box_AtFBL13-like"/>
</dbReference>
<dbReference type="SUPFAM" id="SSF81383">
    <property type="entry name" value="F-box domain"/>
    <property type="match status" value="1"/>
</dbReference>
<reference evidence="2" key="1">
    <citation type="journal article" date="2011" name="Plant Physiol.">
        <title>Comprehensive sequence analysis of 24,783 barley full-length cDNAs derived from 12 clone libraries.</title>
        <authorList>
            <person name="Matsumoto T."/>
            <person name="Tanaka T."/>
            <person name="Sakai H."/>
            <person name="Amano N."/>
            <person name="Kanamori H."/>
            <person name="Kurita K."/>
            <person name="Kikuta A."/>
            <person name="Kamiya K."/>
            <person name="Yamamoto M."/>
            <person name="Ikawa H."/>
            <person name="Fujii N."/>
            <person name="Hori K."/>
            <person name="Itoh T."/>
            <person name="Sato K."/>
        </authorList>
    </citation>
    <scope>NUCLEOTIDE SEQUENCE</scope>
    <source>
        <tissue evidence="2">Flower</tissue>
    </source>
</reference>